<protein>
    <submittedName>
        <fullName evidence="7">Cyclopropane-fatty-acyl-phospholipid synthase family protein</fullName>
        <ecNumber evidence="7">2.1.1.-</ecNumber>
    </submittedName>
</protein>
<dbReference type="Proteomes" id="UP001494902">
    <property type="component" value="Unassembled WGS sequence"/>
</dbReference>
<keyword evidence="2 7" id="KW-0489">Methyltransferase</keyword>
<evidence type="ECO:0000313" key="8">
    <source>
        <dbReference type="Proteomes" id="UP001494902"/>
    </source>
</evidence>
<comment type="caution">
    <text evidence="7">The sequence shown here is derived from an EMBL/GenBank/DDBJ whole genome shotgun (WGS) entry which is preliminary data.</text>
</comment>
<dbReference type="RefSeq" id="WP_349301957.1">
    <property type="nucleotide sequence ID" value="NZ_JBEDNQ010000018.1"/>
</dbReference>
<keyword evidence="4" id="KW-0949">S-adenosyl-L-methionine</keyword>
<dbReference type="PANTHER" id="PTHR43667:SF1">
    <property type="entry name" value="CYCLOPROPANE-FATTY-ACYL-PHOSPHOLIPID SYNTHASE"/>
    <property type="match status" value="1"/>
</dbReference>
<dbReference type="PIRSF" id="PIRSF003085">
    <property type="entry name" value="CMAS"/>
    <property type="match status" value="1"/>
</dbReference>
<evidence type="ECO:0000256" key="5">
    <source>
        <dbReference type="ARBA" id="ARBA00023098"/>
    </source>
</evidence>
<accession>A0ABV1KKI7</accession>
<name>A0ABV1KKI7_9PSEU</name>
<dbReference type="CDD" id="cd02440">
    <property type="entry name" value="AdoMet_MTases"/>
    <property type="match status" value="1"/>
</dbReference>
<dbReference type="InterPro" id="IPR029063">
    <property type="entry name" value="SAM-dependent_MTases_sf"/>
</dbReference>
<evidence type="ECO:0000256" key="6">
    <source>
        <dbReference type="SAM" id="MobiDB-lite"/>
    </source>
</evidence>
<dbReference type="PANTHER" id="PTHR43667">
    <property type="entry name" value="CYCLOPROPANE-FATTY-ACYL-PHOSPHOLIPID SYNTHASE"/>
    <property type="match status" value="1"/>
</dbReference>
<evidence type="ECO:0000256" key="1">
    <source>
        <dbReference type="ARBA" id="ARBA00010815"/>
    </source>
</evidence>
<dbReference type="GO" id="GO:0008168">
    <property type="term" value="F:methyltransferase activity"/>
    <property type="evidence" value="ECO:0007669"/>
    <property type="project" value="UniProtKB-KW"/>
</dbReference>
<keyword evidence="3 7" id="KW-0808">Transferase</keyword>
<dbReference type="SUPFAM" id="SSF53335">
    <property type="entry name" value="S-adenosyl-L-methionine-dependent methyltransferases"/>
    <property type="match status" value="1"/>
</dbReference>
<gene>
    <name evidence="7" type="ORF">WIS52_30870</name>
</gene>
<reference evidence="7 8" key="1">
    <citation type="submission" date="2024-03" db="EMBL/GenBank/DDBJ databases">
        <title>Draft genome sequence of Pseudonocardia nematodicida JCM 31783.</title>
        <authorList>
            <person name="Butdee W."/>
            <person name="Duangmal K."/>
        </authorList>
    </citation>
    <scope>NUCLEOTIDE SEQUENCE [LARGE SCALE GENOMIC DNA]</scope>
    <source>
        <strain evidence="7 8">JCM 31783</strain>
    </source>
</reference>
<dbReference type="Pfam" id="PF02353">
    <property type="entry name" value="CMAS"/>
    <property type="match status" value="1"/>
</dbReference>
<proteinExistence type="inferred from homology"/>
<dbReference type="EC" id="2.1.1.-" evidence="7"/>
<evidence type="ECO:0000256" key="4">
    <source>
        <dbReference type="ARBA" id="ARBA00022691"/>
    </source>
</evidence>
<evidence type="ECO:0000256" key="3">
    <source>
        <dbReference type="ARBA" id="ARBA00022679"/>
    </source>
</evidence>
<dbReference type="EMBL" id="JBEDNQ010000018">
    <property type="protein sequence ID" value="MEQ3554889.1"/>
    <property type="molecule type" value="Genomic_DNA"/>
</dbReference>
<feature type="region of interest" description="Disordered" evidence="6">
    <location>
        <begin position="120"/>
        <end position="141"/>
    </location>
</feature>
<keyword evidence="8" id="KW-1185">Reference proteome</keyword>
<evidence type="ECO:0000256" key="2">
    <source>
        <dbReference type="ARBA" id="ARBA00022603"/>
    </source>
</evidence>
<keyword evidence="5" id="KW-0443">Lipid metabolism</keyword>
<feature type="region of interest" description="Disordered" evidence="6">
    <location>
        <begin position="423"/>
        <end position="457"/>
    </location>
</feature>
<comment type="similarity">
    <text evidence="1">Belongs to the CFA/CMAS family.</text>
</comment>
<organism evidence="7 8">
    <name type="scientific">Pseudonocardia nematodicida</name>
    <dbReference type="NCBI Taxonomy" id="1206997"/>
    <lineage>
        <taxon>Bacteria</taxon>
        <taxon>Bacillati</taxon>
        <taxon>Actinomycetota</taxon>
        <taxon>Actinomycetes</taxon>
        <taxon>Pseudonocardiales</taxon>
        <taxon>Pseudonocardiaceae</taxon>
        <taxon>Pseudonocardia</taxon>
    </lineage>
</organism>
<dbReference type="InterPro" id="IPR003333">
    <property type="entry name" value="CMAS"/>
</dbReference>
<dbReference type="InterPro" id="IPR050723">
    <property type="entry name" value="CFA/CMAS"/>
</dbReference>
<dbReference type="GO" id="GO:0032259">
    <property type="term" value="P:methylation"/>
    <property type="evidence" value="ECO:0007669"/>
    <property type="project" value="UniProtKB-KW"/>
</dbReference>
<dbReference type="Gene3D" id="3.40.50.150">
    <property type="entry name" value="Vaccinia Virus protein VP39"/>
    <property type="match status" value="1"/>
</dbReference>
<sequence>MSAAHRLASLLEDVLGAPLPVRLRAWDGSEAGKSPTPDDPHPPTVIVHRRRALRRLLWSPGELGLARAFVAGDLSVDGDVADGLSRFWALARARSGTGGRAVRLGPRQKLRALGTAVRLGAVGPPPRPPASEARLGGRLHSRRRDRDAISHHYDLSNEFYAFLLDPRMAYSCGYWTRDEGPGYGLAEAQRDKLDLICRKLGLAPGMRLLDVGCGWASLLVHAAEHYGVHATGVTLSAQQREYGLERVRRAGLTGRVEIRLQDYREIDDQPFDAVSSIEMGEHVGQDNYPVYAAQLHRLLRPHGRLLLQQMSRGTAGANTAPGGGAFMEAYVAPDMYMRPLGETLGFLERAGHEIVDVHSLREHYVWTVRPWLDTLQQHRDTAIRMIGEEQWRIWLLYLAGAALAFEENRMGVHQILAVRPGTDGASGLPRSRSGILGRDPALPGPAPDSAPETAAAP</sequence>
<evidence type="ECO:0000313" key="7">
    <source>
        <dbReference type="EMBL" id="MEQ3554889.1"/>
    </source>
</evidence>